<evidence type="ECO:0000313" key="3">
    <source>
        <dbReference type="Proteomes" id="UP001500957"/>
    </source>
</evidence>
<organism evidence="2 3">
    <name type="scientific">Sporichthya brevicatena</name>
    <dbReference type="NCBI Taxonomy" id="171442"/>
    <lineage>
        <taxon>Bacteria</taxon>
        <taxon>Bacillati</taxon>
        <taxon>Actinomycetota</taxon>
        <taxon>Actinomycetes</taxon>
        <taxon>Sporichthyales</taxon>
        <taxon>Sporichthyaceae</taxon>
        <taxon>Sporichthya</taxon>
    </lineage>
</organism>
<reference evidence="2 3" key="1">
    <citation type="journal article" date="2019" name="Int. J. Syst. Evol. Microbiol.">
        <title>The Global Catalogue of Microorganisms (GCM) 10K type strain sequencing project: providing services to taxonomists for standard genome sequencing and annotation.</title>
        <authorList>
            <consortium name="The Broad Institute Genomics Platform"/>
            <consortium name="The Broad Institute Genome Sequencing Center for Infectious Disease"/>
            <person name="Wu L."/>
            <person name="Ma J."/>
        </authorList>
    </citation>
    <scope>NUCLEOTIDE SEQUENCE [LARGE SCALE GENOMIC DNA]</scope>
    <source>
        <strain evidence="2 3">JCM 10671</strain>
    </source>
</reference>
<feature type="region of interest" description="Disordered" evidence="1">
    <location>
        <begin position="1"/>
        <end position="100"/>
    </location>
</feature>
<dbReference type="Pfam" id="PF14013">
    <property type="entry name" value="MT0933_antitox"/>
    <property type="match status" value="1"/>
</dbReference>
<feature type="compositionally biased region" description="Low complexity" evidence="1">
    <location>
        <begin position="78"/>
        <end position="91"/>
    </location>
</feature>
<dbReference type="Proteomes" id="UP001500957">
    <property type="component" value="Unassembled WGS sequence"/>
</dbReference>
<evidence type="ECO:0000256" key="1">
    <source>
        <dbReference type="SAM" id="MobiDB-lite"/>
    </source>
</evidence>
<name>A0ABN1H0H8_9ACTN</name>
<dbReference type="RefSeq" id="WP_344606318.1">
    <property type="nucleotide sequence ID" value="NZ_BAAAHE010000025.1"/>
</dbReference>
<comment type="caution">
    <text evidence="2">The sequence shown here is derived from an EMBL/GenBank/DDBJ whole genome shotgun (WGS) entry which is preliminary data.</text>
</comment>
<feature type="compositionally biased region" description="Basic and acidic residues" evidence="1">
    <location>
        <begin position="50"/>
        <end position="75"/>
    </location>
</feature>
<accession>A0ABN1H0H8</accession>
<protein>
    <recommendedName>
        <fullName evidence="4">Antitoxin</fullName>
    </recommendedName>
</protein>
<evidence type="ECO:0008006" key="4">
    <source>
        <dbReference type="Google" id="ProtNLM"/>
    </source>
</evidence>
<dbReference type="InterPro" id="IPR028037">
    <property type="entry name" value="Antitoxin_Rv0909/MT0933"/>
</dbReference>
<gene>
    <name evidence="2" type="ORF">GCM10009547_30970</name>
</gene>
<feature type="compositionally biased region" description="Basic and acidic residues" evidence="1">
    <location>
        <begin position="1"/>
        <end position="40"/>
    </location>
</feature>
<proteinExistence type="predicted"/>
<evidence type="ECO:0000313" key="2">
    <source>
        <dbReference type="EMBL" id="GAA0625467.1"/>
    </source>
</evidence>
<sequence length="100" mass="10698">MTAHEPGRHHMGKLDELKNKAKDMVSENRDRIEDGLDKAGDMINQRTGGKHGDKIDQGLEKAKQGLDRAEGKAGDESAPAPQAPQTPEATPEQPPGPPIG</sequence>
<dbReference type="EMBL" id="BAAAHE010000025">
    <property type="protein sequence ID" value="GAA0625467.1"/>
    <property type="molecule type" value="Genomic_DNA"/>
</dbReference>
<keyword evidence="3" id="KW-1185">Reference proteome</keyword>